<reference evidence="19" key="1">
    <citation type="journal article" date="2023" name="G3 (Bethesda)">
        <title>Whole genome assemblies of Zophobas morio and Tenebrio molitor.</title>
        <authorList>
            <person name="Kaur S."/>
            <person name="Stinson S.A."/>
            <person name="diCenzo G.C."/>
        </authorList>
    </citation>
    <scope>NUCLEOTIDE SEQUENCE</scope>
    <source>
        <strain evidence="19">QUZm001</strain>
    </source>
</reference>
<evidence type="ECO:0000256" key="5">
    <source>
        <dbReference type="ARBA" id="ARBA00022538"/>
    </source>
</evidence>
<dbReference type="InterPro" id="IPR044880">
    <property type="entry name" value="NCX_ion-bd_dom_sf"/>
</dbReference>
<evidence type="ECO:0000256" key="12">
    <source>
        <dbReference type="ARBA" id="ARBA00022989"/>
    </source>
</evidence>
<evidence type="ECO:0000256" key="10">
    <source>
        <dbReference type="ARBA" id="ARBA00022847"/>
    </source>
</evidence>
<dbReference type="PANTHER" id="PTHR10846:SF73">
    <property type="entry name" value="SODIUM_CALCIUM EXCHANGER MEMBRANE REGION DOMAIN-CONTAINING PROTEIN"/>
    <property type="match status" value="1"/>
</dbReference>
<keyword evidence="20" id="KW-1185">Reference proteome</keyword>
<feature type="transmembrane region" description="Helical" evidence="17">
    <location>
        <begin position="405"/>
        <end position="424"/>
    </location>
</feature>
<sequence>MAMLLRTRKVALGLKVICIVMVTATYAILGAVSRGASKVPEEAESDFSHHPGRHLLGLVKGYNCTPAAINEFPSDGFTRAQRQNGWIAFHVLLACYLFTLLAIVCDDYFVPAIKKFCDSLHMREDVTGATFMAMASSSPELFINCVGTFVTEGDIGVGAVVGSAVFNVLAVPACCGLFANMVVYLEWWPISRDSMMYGVSVILLISFLRDGRIYLYEAFALILVYAIYILIMFFNNPLMRLANRLVTKCRRKGHYQEIIAETTPLLIRGEQKANEVNEILEAEFTLKDCEDLEESTKIWEWPKGQSRRGQIWWVLTWPVSFLLYITTPDCRKYPRLFVITFVMCIFWIGVASYMISWLITAIGDTLDIPDSVMGLTFLAAGMSVPEAVSSVIVTNQGYGSMGVSSSIASNTFDILLCLGLPWFIKTGYYPKVPGKRYIKINSAGLNYSAISLLSTLVLFYLSVAFNKFKLNWKVGLTCLFMYITFLVFASLIELNVFFPVNLPTCDR</sequence>
<feature type="domain" description="Sodium/calcium exchanger membrane region" evidence="18">
    <location>
        <begin position="92"/>
        <end position="233"/>
    </location>
</feature>
<evidence type="ECO:0000259" key="18">
    <source>
        <dbReference type="Pfam" id="PF01699"/>
    </source>
</evidence>
<dbReference type="GO" id="GO:0006874">
    <property type="term" value="P:intracellular calcium ion homeostasis"/>
    <property type="evidence" value="ECO:0007669"/>
    <property type="project" value="TreeGrafter"/>
</dbReference>
<evidence type="ECO:0000256" key="6">
    <source>
        <dbReference type="ARBA" id="ARBA00022568"/>
    </source>
</evidence>
<dbReference type="InterPro" id="IPR004481">
    <property type="entry name" value="K/Na/Ca-exchanger"/>
</dbReference>
<feature type="transmembrane region" description="Helical" evidence="17">
    <location>
        <begin position="470"/>
        <end position="492"/>
    </location>
</feature>
<organism evidence="19 20">
    <name type="scientific">Zophobas morio</name>
    <dbReference type="NCBI Taxonomy" id="2755281"/>
    <lineage>
        <taxon>Eukaryota</taxon>
        <taxon>Metazoa</taxon>
        <taxon>Ecdysozoa</taxon>
        <taxon>Arthropoda</taxon>
        <taxon>Hexapoda</taxon>
        <taxon>Insecta</taxon>
        <taxon>Pterygota</taxon>
        <taxon>Neoptera</taxon>
        <taxon>Endopterygota</taxon>
        <taxon>Coleoptera</taxon>
        <taxon>Polyphaga</taxon>
        <taxon>Cucujiformia</taxon>
        <taxon>Tenebrionidae</taxon>
        <taxon>Zophobas</taxon>
    </lineage>
</organism>
<dbReference type="GO" id="GO:0008273">
    <property type="term" value="F:calcium, potassium:sodium antiporter activity"/>
    <property type="evidence" value="ECO:0007669"/>
    <property type="project" value="TreeGrafter"/>
</dbReference>
<dbReference type="PANTHER" id="PTHR10846">
    <property type="entry name" value="SODIUM/POTASSIUM/CALCIUM EXCHANGER"/>
    <property type="match status" value="1"/>
</dbReference>
<feature type="transmembrane region" description="Helical" evidence="17">
    <location>
        <begin position="86"/>
        <end position="105"/>
    </location>
</feature>
<evidence type="ECO:0000256" key="3">
    <source>
        <dbReference type="ARBA" id="ARBA00022448"/>
    </source>
</evidence>
<proteinExistence type="inferred from homology"/>
<evidence type="ECO:0000256" key="16">
    <source>
        <dbReference type="ARBA" id="ARBA00023201"/>
    </source>
</evidence>
<evidence type="ECO:0000256" key="2">
    <source>
        <dbReference type="ARBA" id="ARBA00005364"/>
    </source>
</evidence>
<keyword evidence="11" id="KW-0630">Potassium</keyword>
<evidence type="ECO:0000256" key="1">
    <source>
        <dbReference type="ARBA" id="ARBA00004141"/>
    </source>
</evidence>
<dbReference type="GO" id="GO:0015293">
    <property type="term" value="F:symporter activity"/>
    <property type="evidence" value="ECO:0007669"/>
    <property type="project" value="UniProtKB-KW"/>
</dbReference>
<feature type="transmembrane region" description="Helical" evidence="17">
    <location>
        <begin position="215"/>
        <end position="234"/>
    </location>
</feature>
<dbReference type="Pfam" id="PF01699">
    <property type="entry name" value="Na_Ca_ex"/>
    <property type="match status" value="2"/>
</dbReference>
<evidence type="ECO:0000256" key="13">
    <source>
        <dbReference type="ARBA" id="ARBA00023053"/>
    </source>
</evidence>
<evidence type="ECO:0000256" key="17">
    <source>
        <dbReference type="SAM" id="Phobius"/>
    </source>
</evidence>
<protein>
    <recommendedName>
        <fullName evidence="18">Sodium/calcium exchanger membrane region domain-containing protein</fullName>
    </recommendedName>
</protein>
<evidence type="ECO:0000256" key="14">
    <source>
        <dbReference type="ARBA" id="ARBA00023065"/>
    </source>
</evidence>
<comment type="caution">
    <text evidence="19">The sequence shown here is derived from an EMBL/GenBank/DDBJ whole genome shotgun (WGS) entry which is preliminary data.</text>
</comment>
<evidence type="ECO:0000256" key="11">
    <source>
        <dbReference type="ARBA" id="ARBA00022958"/>
    </source>
</evidence>
<evidence type="ECO:0000256" key="15">
    <source>
        <dbReference type="ARBA" id="ARBA00023136"/>
    </source>
</evidence>
<keyword evidence="13" id="KW-0915">Sodium</keyword>
<dbReference type="GO" id="GO:0005262">
    <property type="term" value="F:calcium channel activity"/>
    <property type="evidence" value="ECO:0007669"/>
    <property type="project" value="TreeGrafter"/>
</dbReference>
<keyword evidence="3" id="KW-0813">Transport</keyword>
<feature type="transmembrane region" description="Helical" evidence="17">
    <location>
        <begin position="336"/>
        <end position="359"/>
    </location>
</feature>
<keyword evidence="8" id="KW-0732">Signal</keyword>
<dbReference type="InterPro" id="IPR004837">
    <property type="entry name" value="NaCa_Exmemb"/>
</dbReference>
<feature type="domain" description="Sodium/calcium exchanger membrane region" evidence="18">
    <location>
        <begin position="338"/>
        <end position="489"/>
    </location>
</feature>
<evidence type="ECO:0000256" key="8">
    <source>
        <dbReference type="ARBA" id="ARBA00022729"/>
    </source>
</evidence>
<dbReference type="Gene3D" id="1.20.1420.30">
    <property type="entry name" value="NCX, central ion-binding region"/>
    <property type="match status" value="2"/>
</dbReference>
<evidence type="ECO:0000313" key="20">
    <source>
        <dbReference type="Proteomes" id="UP001168821"/>
    </source>
</evidence>
<keyword evidence="5" id="KW-0633">Potassium transport</keyword>
<keyword evidence="16" id="KW-0739">Sodium transport</keyword>
<dbReference type="EMBL" id="JALNTZ010000004">
    <property type="protein sequence ID" value="KAJ3653934.1"/>
    <property type="molecule type" value="Genomic_DNA"/>
</dbReference>
<keyword evidence="10" id="KW-0769">Symport</keyword>
<keyword evidence="15 17" id="KW-0472">Membrane</keyword>
<gene>
    <name evidence="19" type="ORF">Zmor_013156</name>
</gene>
<comment type="subcellular location">
    <subcellularLocation>
        <location evidence="1">Membrane</location>
        <topology evidence="1">Multi-pass membrane protein</topology>
    </subcellularLocation>
</comment>
<comment type="similarity">
    <text evidence="2">Belongs to the Ca(2+):cation antiporter (CaCA) (TC 2.A.19) family. SLC24A subfamily.</text>
</comment>
<accession>A0AA38MFD5</accession>
<dbReference type="NCBIfam" id="TIGR00367">
    <property type="entry name" value="calcium/sodium antiporter"/>
    <property type="match status" value="1"/>
</dbReference>
<keyword evidence="7 17" id="KW-0812">Transmembrane</keyword>
<keyword evidence="6" id="KW-0109">Calcium transport</keyword>
<feature type="transmembrane region" description="Helical" evidence="17">
    <location>
        <begin position="444"/>
        <end position="463"/>
    </location>
</feature>
<evidence type="ECO:0000313" key="19">
    <source>
        <dbReference type="EMBL" id="KAJ3653934.1"/>
    </source>
</evidence>
<dbReference type="Proteomes" id="UP001168821">
    <property type="component" value="Unassembled WGS sequence"/>
</dbReference>
<keyword evidence="12 17" id="KW-1133">Transmembrane helix</keyword>
<keyword evidence="9" id="KW-0106">Calcium</keyword>
<dbReference type="FunFam" id="1.20.1420.30:FF:000009">
    <property type="entry name" value="sodium/potassium/calcium exchanger 5 isoform X2"/>
    <property type="match status" value="1"/>
</dbReference>
<keyword evidence="14" id="KW-0406">Ion transport</keyword>
<feature type="transmembrane region" description="Helical" evidence="17">
    <location>
        <begin position="12"/>
        <end position="32"/>
    </location>
</feature>
<evidence type="ECO:0000256" key="9">
    <source>
        <dbReference type="ARBA" id="ARBA00022837"/>
    </source>
</evidence>
<evidence type="ECO:0000256" key="7">
    <source>
        <dbReference type="ARBA" id="ARBA00022692"/>
    </source>
</evidence>
<name>A0AA38MFD5_9CUCU</name>
<dbReference type="AlphaFoldDB" id="A0AA38MFD5"/>
<keyword evidence="4" id="KW-0050">Antiport</keyword>
<feature type="transmembrane region" description="Helical" evidence="17">
    <location>
        <begin position="371"/>
        <end position="393"/>
    </location>
</feature>
<evidence type="ECO:0000256" key="4">
    <source>
        <dbReference type="ARBA" id="ARBA00022449"/>
    </source>
</evidence>
<dbReference type="GO" id="GO:0005886">
    <property type="term" value="C:plasma membrane"/>
    <property type="evidence" value="ECO:0007669"/>
    <property type="project" value="TreeGrafter"/>
</dbReference>
<feature type="transmembrane region" description="Helical" evidence="17">
    <location>
        <begin position="164"/>
        <end position="184"/>
    </location>
</feature>